<dbReference type="Gene3D" id="3.90.550.10">
    <property type="entry name" value="Spore Coat Polysaccharide Biosynthesis Protein SpsA, Chain A"/>
    <property type="match status" value="1"/>
</dbReference>
<protein>
    <submittedName>
        <fullName evidence="3">Nucleotidyltransferase family protein</fullName>
    </submittedName>
</protein>
<dbReference type="PANTHER" id="PTHR43777">
    <property type="entry name" value="MOLYBDENUM COFACTOR CYTIDYLYLTRANSFERASE"/>
    <property type="match status" value="1"/>
</dbReference>
<evidence type="ECO:0000313" key="4">
    <source>
        <dbReference type="Proteomes" id="UP001451782"/>
    </source>
</evidence>
<keyword evidence="4" id="KW-1185">Reference proteome</keyword>
<dbReference type="EMBL" id="CP151762">
    <property type="protein sequence ID" value="WZU64649.1"/>
    <property type="molecule type" value="Genomic_DNA"/>
</dbReference>
<dbReference type="PANTHER" id="PTHR43777:SF1">
    <property type="entry name" value="MOLYBDENUM COFACTOR CYTIDYLYLTRANSFERASE"/>
    <property type="match status" value="1"/>
</dbReference>
<dbReference type="AlphaFoldDB" id="A0AAN0NJK4"/>
<gene>
    <name evidence="3" type="ORF">AABB28_05060</name>
</gene>
<organism evidence="3 4">
    <name type="scientific">Yoonia algicola</name>
    <dbReference type="NCBI Taxonomy" id="3137368"/>
    <lineage>
        <taxon>Bacteria</taxon>
        <taxon>Pseudomonadati</taxon>
        <taxon>Pseudomonadota</taxon>
        <taxon>Alphaproteobacteria</taxon>
        <taxon>Rhodobacterales</taxon>
        <taxon>Paracoccaceae</taxon>
        <taxon>Yoonia</taxon>
    </lineage>
</organism>
<feature type="domain" description="MobA-like NTP transferase" evidence="2">
    <location>
        <begin position="11"/>
        <end position="170"/>
    </location>
</feature>
<dbReference type="GO" id="GO:0016779">
    <property type="term" value="F:nucleotidyltransferase activity"/>
    <property type="evidence" value="ECO:0007669"/>
    <property type="project" value="UniProtKB-ARBA"/>
</dbReference>
<dbReference type="SUPFAM" id="SSF53448">
    <property type="entry name" value="Nucleotide-diphospho-sugar transferases"/>
    <property type="match status" value="1"/>
</dbReference>
<dbReference type="KEGG" id="yag:AABB28_05060"/>
<dbReference type="InterPro" id="IPR029044">
    <property type="entry name" value="Nucleotide-diphossugar_trans"/>
</dbReference>
<evidence type="ECO:0000259" key="2">
    <source>
        <dbReference type="Pfam" id="PF12804"/>
    </source>
</evidence>
<dbReference type="RefSeq" id="WP_342071011.1">
    <property type="nucleotide sequence ID" value="NZ_CP151762.1"/>
</dbReference>
<reference evidence="3 4" key="1">
    <citation type="submission" date="2024-04" db="EMBL/GenBank/DDBJ databases">
        <title>Phylogenomic analyses of a clade within the roseobacter group suggest taxonomic reassignments of species of the genera Aestuariivita, Citreicella, Loktanella, Nautella, Pelagibaca, Ruegeria, Thalassobius, Thiobacimonas and Tropicibacter, and the proposal o.</title>
        <authorList>
            <person name="Jeon C.O."/>
        </authorList>
    </citation>
    <scope>NUCLEOTIDE SEQUENCE [LARGE SCALE GENOMIC DNA]</scope>
    <source>
        <strain evidence="3 4">G8-12</strain>
    </source>
</reference>
<evidence type="ECO:0000256" key="1">
    <source>
        <dbReference type="ARBA" id="ARBA00022842"/>
    </source>
</evidence>
<dbReference type="CDD" id="cd04182">
    <property type="entry name" value="GT_2_like_f"/>
    <property type="match status" value="1"/>
</dbReference>
<proteinExistence type="predicted"/>
<accession>A0AAN0NJK4</accession>
<keyword evidence="1" id="KW-0460">Magnesium</keyword>
<dbReference type="Proteomes" id="UP001451782">
    <property type="component" value="Chromosome"/>
</dbReference>
<evidence type="ECO:0000313" key="3">
    <source>
        <dbReference type="EMBL" id="WZU64649.1"/>
    </source>
</evidence>
<dbReference type="Pfam" id="PF12804">
    <property type="entry name" value="NTP_transf_3"/>
    <property type="match status" value="1"/>
</dbReference>
<name>A0AAN0NJK4_9RHOB</name>
<sequence>MTTTAQSVPILILAAGRSARMRGRDKLLEDMGGVPLLQRQIAMAQATGQPVFVAVPPDATARLAIIAQNKATPLMITDADEGLSASLRGGVAQLPDAPAFLVMLADLVALETADLRAVLQARDTAPDAMIWRGTTAQGQPGHPILFAASLRPDFANLTGDKGADALVRKHAAQTHLVRLPDNRARFDLDTPEEWDAWRNASL</sequence>
<dbReference type="InterPro" id="IPR025877">
    <property type="entry name" value="MobA-like_NTP_Trfase"/>
</dbReference>